<feature type="region of interest" description="Disordered" evidence="1">
    <location>
        <begin position="59"/>
        <end position="87"/>
    </location>
</feature>
<proteinExistence type="predicted"/>
<dbReference type="EMBL" id="PZQS01000006">
    <property type="protein sequence ID" value="PVD28124.1"/>
    <property type="molecule type" value="Genomic_DNA"/>
</dbReference>
<comment type="caution">
    <text evidence="2">The sequence shown here is derived from an EMBL/GenBank/DDBJ whole genome shotgun (WGS) entry which is preliminary data.</text>
</comment>
<reference evidence="2 3" key="1">
    <citation type="submission" date="2018-04" db="EMBL/GenBank/DDBJ databases">
        <title>The genome of golden apple snail Pomacea canaliculata provides insight into stress tolerance and invasive adaptation.</title>
        <authorList>
            <person name="Liu C."/>
            <person name="Liu B."/>
            <person name="Ren Y."/>
            <person name="Zhang Y."/>
            <person name="Wang H."/>
            <person name="Li S."/>
            <person name="Jiang F."/>
            <person name="Yin L."/>
            <person name="Zhang G."/>
            <person name="Qian W."/>
            <person name="Fan W."/>
        </authorList>
    </citation>
    <scope>NUCLEOTIDE SEQUENCE [LARGE SCALE GENOMIC DNA]</scope>
    <source>
        <strain evidence="2">SZHN2017</strain>
        <tissue evidence="2">Muscle</tissue>
    </source>
</reference>
<evidence type="ECO:0000313" key="2">
    <source>
        <dbReference type="EMBL" id="PVD28124.1"/>
    </source>
</evidence>
<organism evidence="2 3">
    <name type="scientific">Pomacea canaliculata</name>
    <name type="common">Golden apple snail</name>
    <dbReference type="NCBI Taxonomy" id="400727"/>
    <lineage>
        <taxon>Eukaryota</taxon>
        <taxon>Metazoa</taxon>
        <taxon>Spiralia</taxon>
        <taxon>Lophotrochozoa</taxon>
        <taxon>Mollusca</taxon>
        <taxon>Gastropoda</taxon>
        <taxon>Caenogastropoda</taxon>
        <taxon>Architaenioglossa</taxon>
        <taxon>Ampullarioidea</taxon>
        <taxon>Ampullariidae</taxon>
        <taxon>Pomacea</taxon>
    </lineage>
</organism>
<protein>
    <submittedName>
        <fullName evidence="2">Uncharacterized protein</fullName>
    </submittedName>
</protein>
<evidence type="ECO:0000313" key="3">
    <source>
        <dbReference type="Proteomes" id="UP000245119"/>
    </source>
</evidence>
<name>A0A2T7P3X7_POMCA</name>
<keyword evidence="3" id="KW-1185">Reference proteome</keyword>
<evidence type="ECO:0000256" key="1">
    <source>
        <dbReference type="SAM" id="MobiDB-lite"/>
    </source>
</evidence>
<dbReference type="Proteomes" id="UP000245119">
    <property type="component" value="Linkage Group LG6"/>
</dbReference>
<gene>
    <name evidence="2" type="ORF">C0Q70_10706</name>
</gene>
<accession>A0A2T7P3X7</accession>
<sequence>MGNGAYGGKLHILNQVGNSRETGTTDVNGLIRQGALQLATYYGDHMVLQRGPKRAVVWGTASKNGDTGSRGSGVTGHRTGPRRQQSSRSCYVIAKLTHVDSSARLENDRVTAVSAHTKET</sequence>
<dbReference type="AlphaFoldDB" id="A0A2T7P3X7"/>